<evidence type="ECO:0000256" key="8">
    <source>
        <dbReference type="SAM" id="Phobius"/>
    </source>
</evidence>
<dbReference type="PANTHER" id="PTHR34702">
    <property type="entry name" value="NA(+)/H(+) ANTIPORTER SUBUNIT F1"/>
    <property type="match status" value="1"/>
</dbReference>
<evidence type="ECO:0000256" key="5">
    <source>
        <dbReference type="ARBA" id="ARBA00022692"/>
    </source>
</evidence>
<dbReference type="InterPro" id="IPR007208">
    <property type="entry name" value="MrpF/PhaF-like"/>
</dbReference>
<dbReference type="GO" id="GO:0005886">
    <property type="term" value="C:plasma membrane"/>
    <property type="evidence" value="ECO:0007669"/>
    <property type="project" value="UniProtKB-SubCell"/>
</dbReference>
<dbReference type="PANTHER" id="PTHR34702:SF1">
    <property type="entry name" value="NA(+)_H(+) ANTIPORTER SUBUNIT F"/>
    <property type="match status" value="1"/>
</dbReference>
<comment type="subcellular location">
    <subcellularLocation>
        <location evidence="1">Cell membrane</location>
        <topology evidence="1">Multi-pass membrane protein</topology>
    </subcellularLocation>
</comment>
<keyword evidence="10" id="KW-1185">Reference proteome</keyword>
<organism evidence="9 10">
    <name type="scientific">Rhodoglobus vestalii</name>
    <dbReference type="NCBI Taxonomy" id="193384"/>
    <lineage>
        <taxon>Bacteria</taxon>
        <taxon>Bacillati</taxon>
        <taxon>Actinomycetota</taxon>
        <taxon>Actinomycetes</taxon>
        <taxon>Micrococcales</taxon>
        <taxon>Microbacteriaceae</taxon>
        <taxon>Rhodoglobus</taxon>
    </lineage>
</organism>
<evidence type="ECO:0000256" key="1">
    <source>
        <dbReference type="ARBA" id="ARBA00004651"/>
    </source>
</evidence>
<keyword evidence="4" id="KW-1003">Cell membrane</keyword>
<keyword evidence="6 8" id="KW-1133">Transmembrane helix</keyword>
<keyword evidence="5 8" id="KW-0812">Transmembrane</keyword>
<gene>
    <name evidence="9" type="ORF">FB472_2357</name>
</gene>
<protein>
    <submittedName>
        <fullName evidence="9">Multicomponent Na+:H+ antiporter subunit F</fullName>
    </submittedName>
</protein>
<comment type="caution">
    <text evidence="9">The sequence shown here is derived from an EMBL/GenBank/DDBJ whole genome shotgun (WGS) entry which is preliminary data.</text>
</comment>
<dbReference type="GO" id="GO:0015385">
    <property type="term" value="F:sodium:proton antiporter activity"/>
    <property type="evidence" value="ECO:0007669"/>
    <property type="project" value="TreeGrafter"/>
</dbReference>
<feature type="transmembrane region" description="Helical" evidence="8">
    <location>
        <begin position="62"/>
        <end position="81"/>
    </location>
</feature>
<feature type="transmembrane region" description="Helical" evidence="8">
    <location>
        <begin position="6"/>
        <end position="25"/>
    </location>
</feature>
<comment type="similarity">
    <text evidence="2">Belongs to the CPA3 antiporters (TC 2.A.63) subunit F family.</text>
</comment>
<name>A0A8H2PVC1_9MICO</name>
<sequence>MMIGIDIGIGIIVIACFAATYRILVGPTEADRAIGGDLLLFGMIGLLALFGVRIQSTATFDIVLIASLVGFLSALSLARILTRGKR</sequence>
<evidence type="ECO:0000256" key="7">
    <source>
        <dbReference type="ARBA" id="ARBA00023136"/>
    </source>
</evidence>
<dbReference type="EMBL" id="VFRA01000001">
    <property type="protein sequence ID" value="TQO20707.1"/>
    <property type="molecule type" value="Genomic_DNA"/>
</dbReference>
<evidence type="ECO:0000256" key="6">
    <source>
        <dbReference type="ARBA" id="ARBA00022989"/>
    </source>
</evidence>
<dbReference type="RefSeq" id="WP_342775553.1">
    <property type="nucleotide sequence ID" value="NZ_VFRA01000001.1"/>
</dbReference>
<dbReference type="Pfam" id="PF04066">
    <property type="entry name" value="MrpF_PhaF"/>
    <property type="match status" value="1"/>
</dbReference>
<evidence type="ECO:0000256" key="3">
    <source>
        <dbReference type="ARBA" id="ARBA00022448"/>
    </source>
</evidence>
<proteinExistence type="inferred from homology"/>
<reference evidence="9 10" key="1">
    <citation type="submission" date="2019-06" db="EMBL/GenBank/DDBJ databases">
        <title>Sequencing the genomes of 1000 actinobacteria strains.</title>
        <authorList>
            <person name="Klenk H.-P."/>
        </authorList>
    </citation>
    <scope>NUCLEOTIDE SEQUENCE [LARGE SCALE GENOMIC DNA]</scope>
    <source>
        <strain evidence="9 10">DSM 21947</strain>
    </source>
</reference>
<keyword evidence="3" id="KW-0813">Transport</keyword>
<keyword evidence="7 8" id="KW-0472">Membrane</keyword>
<evidence type="ECO:0000313" key="9">
    <source>
        <dbReference type="EMBL" id="TQO20707.1"/>
    </source>
</evidence>
<feature type="transmembrane region" description="Helical" evidence="8">
    <location>
        <begin position="37"/>
        <end position="56"/>
    </location>
</feature>
<evidence type="ECO:0000256" key="4">
    <source>
        <dbReference type="ARBA" id="ARBA00022475"/>
    </source>
</evidence>
<accession>A0A8H2PVC1</accession>
<dbReference type="AlphaFoldDB" id="A0A8H2PVC1"/>
<dbReference type="Proteomes" id="UP000316560">
    <property type="component" value="Unassembled WGS sequence"/>
</dbReference>
<evidence type="ECO:0000256" key="2">
    <source>
        <dbReference type="ARBA" id="ARBA00009212"/>
    </source>
</evidence>
<evidence type="ECO:0000313" key="10">
    <source>
        <dbReference type="Proteomes" id="UP000316560"/>
    </source>
</evidence>